<reference evidence="2" key="2">
    <citation type="journal article" date="2007" name="Science">
        <title>Draft genome sequence of the sexually transmitted pathogen Trichomonas vaginalis.</title>
        <authorList>
            <person name="Carlton J.M."/>
            <person name="Hirt R.P."/>
            <person name="Silva J.C."/>
            <person name="Delcher A.L."/>
            <person name="Schatz M."/>
            <person name="Zhao Q."/>
            <person name="Wortman J.R."/>
            <person name="Bidwell S.L."/>
            <person name="Alsmark U.C.M."/>
            <person name="Besteiro S."/>
            <person name="Sicheritz-Ponten T."/>
            <person name="Noel C.J."/>
            <person name="Dacks J.B."/>
            <person name="Foster P.G."/>
            <person name="Simillion C."/>
            <person name="Van de Peer Y."/>
            <person name="Miranda-Saavedra D."/>
            <person name="Barton G.J."/>
            <person name="Westrop G.D."/>
            <person name="Mueller S."/>
            <person name="Dessi D."/>
            <person name="Fiori P.L."/>
            <person name="Ren Q."/>
            <person name="Paulsen I."/>
            <person name="Zhang H."/>
            <person name="Bastida-Corcuera F.D."/>
            <person name="Simoes-Barbosa A."/>
            <person name="Brown M.T."/>
            <person name="Hayes R.D."/>
            <person name="Mukherjee M."/>
            <person name="Okumura C.Y."/>
            <person name="Schneider R."/>
            <person name="Smith A.J."/>
            <person name="Vanacova S."/>
            <person name="Villalvazo M."/>
            <person name="Haas B.J."/>
            <person name="Pertea M."/>
            <person name="Feldblyum T.V."/>
            <person name="Utterback T.R."/>
            <person name="Shu C.L."/>
            <person name="Osoegawa K."/>
            <person name="de Jong P.J."/>
            <person name="Hrdy I."/>
            <person name="Horvathova L."/>
            <person name="Zubacova Z."/>
            <person name="Dolezal P."/>
            <person name="Malik S.B."/>
            <person name="Logsdon J.M. Jr."/>
            <person name="Henze K."/>
            <person name="Gupta A."/>
            <person name="Wang C.C."/>
            <person name="Dunne R.L."/>
            <person name="Upcroft J.A."/>
            <person name="Upcroft P."/>
            <person name="White O."/>
            <person name="Salzberg S.L."/>
            <person name="Tang P."/>
            <person name="Chiu C.-H."/>
            <person name="Lee Y.-S."/>
            <person name="Embley T.M."/>
            <person name="Coombs G.H."/>
            <person name="Mottram J.C."/>
            <person name="Tachezy J."/>
            <person name="Fraser-Liggett C.M."/>
            <person name="Johnson P.J."/>
        </authorList>
    </citation>
    <scope>NUCLEOTIDE SEQUENCE [LARGE SCALE GENOMIC DNA]</scope>
    <source>
        <strain evidence="2">G3</strain>
    </source>
</reference>
<dbReference type="EMBL" id="DS113512">
    <property type="protein sequence ID" value="EAY03181.1"/>
    <property type="molecule type" value="Genomic_DNA"/>
</dbReference>
<dbReference type="SMR" id="A2EVW0"/>
<dbReference type="KEGG" id="tva:4761023"/>
<dbReference type="InParanoid" id="A2EVW0"/>
<sequence>MLEPKASEAAISAIAALQQRIRDLEKEREQLLKEKDHFEKHGFENIMRISEREMRCDQAQVVGNDIINYVNRIQTDVQNAKKKNRELKELLFNMEAAFPELSGNVKYSLRCKQEIKENSYLATDTLNDYQILLRDIIRIEPININDNIRTKLDIIDFSKIQIPDFVEPIIEELQSCPKNFKKISTKKQFKNVQHIFKARDCIRYITNRITFLSENAVVTKRFNMYDGEIFELYKGYAELYKEYKKFKV</sequence>
<dbReference type="VEuPathDB" id="TrichDB:TVAG_049650"/>
<keyword evidence="1" id="KW-0175">Coiled coil</keyword>
<gene>
    <name evidence="2" type="ORF">TVAG_049650</name>
</gene>
<dbReference type="RefSeq" id="XP_001315404.1">
    <property type="nucleotide sequence ID" value="XM_001315369.1"/>
</dbReference>
<feature type="coiled-coil region" evidence="1">
    <location>
        <begin position="7"/>
        <end position="41"/>
    </location>
</feature>
<dbReference type="VEuPathDB" id="TrichDB:TVAGG3_0548180"/>
<feature type="coiled-coil region" evidence="1">
    <location>
        <begin position="70"/>
        <end position="97"/>
    </location>
</feature>
<keyword evidence="3" id="KW-1185">Reference proteome</keyword>
<evidence type="ECO:0000313" key="3">
    <source>
        <dbReference type="Proteomes" id="UP000001542"/>
    </source>
</evidence>
<protein>
    <submittedName>
        <fullName evidence="2">Uncharacterized protein</fullName>
    </submittedName>
</protein>
<proteinExistence type="predicted"/>
<dbReference type="Proteomes" id="UP000001542">
    <property type="component" value="Unassembled WGS sequence"/>
</dbReference>
<reference evidence="2" key="1">
    <citation type="submission" date="2006-10" db="EMBL/GenBank/DDBJ databases">
        <authorList>
            <person name="Amadeo P."/>
            <person name="Zhao Q."/>
            <person name="Wortman J."/>
            <person name="Fraser-Liggett C."/>
            <person name="Carlton J."/>
        </authorList>
    </citation>
    <scope>NUCLEOTIDE SEQUENCE</scope>
    <source>
        <strain evidence="2">G3</strain>
    </source>
</reference>
<dbReference type="AlphaFoldDB" id="A2EVW0"/>
<name>A2EVW0_TRIV3</name>
<accession>A2EVW0</accession>
<evidence type="ECO:0000313" key="2">
    <source>
        <dbReference type="EMBL" id="EAY03181.1"/>
    </source>
</evidence>
<evidence type="ECO:0000256" key="1">
    <source>
        <dbReference type="SAM" id="Coils"/>
    </source>
</evidence>
<organism evidence="2 3">
    <name type="scientific">Trichomonas vaginalis (strain ATCC PRA-98 / G3)</name>
    <dbReference type="NCBI Taxonomy" id="412133"/>
    <lineage>
        <taxon>Eukaryota</taxon>
        <taxon>Metamonada</taxon>
        <taxon>Parabasalia</taxon>
        <taxon>Trichomonadida</taxon>
        <taxon>Trichomonadidae</taxon>
        <taxon>Trichomonas</taxon>
    </lineage>
</organism>